<feature type="transmembrane region" description="Helical" evidence="8">
    <location>
        <begin position="170"/>
        <end position="191"/>
    </location>
</feature>
<keyword evidence="5 8" id="KW-0812">Transmembrane</keyword>
<sequence>MPFRFFAVILLIILVAGCFYLYKEKTVAGDWGLALDDSWIHMVFARNLASGHGFSFNPGEPVSGATSPLWVFLMSVIFILGTSPIWGAKFIGVILFMGSCFFVYKITLDLTSDKRSSFFASLLVALSPYLMWGALSGMETALYTFLSTFGIWVHLKCFRAHGIKRYLPTLIFTLSGLARPECFLLVIFSWVDVLIHDLRFRRGRTFTFGTILSYLLHPAIFLIMTAPYFLFTYETTHSFFPNTYTAKVGSAGLFGALSSGNLSAVITTLTIKPLYMLLISIMVLFKSNPLLSVFFLLGLFVMVKRYTDPTAEVSSLILPIATILYPLGMGVFAHVLSLGQSHRYIHNLFPLFYIISTIGLFSVWRFQTGELVTSERMKRGATYILAAGASLILFLLFGKPLFVWIVGLIGPHTALTHLSPGDLEFYWRNLVDGGFGISLMLIVAGFAVVAAHFKNMLLRCKSAISAVVLAALLIFMVASDFSYAHFYALNVKNINDMHITLGNWVDDNTPEEAVIALGDVGGITYTSQRRIIDIAGLMTPGIIPYQHQRGQEGILEYFQKVRCPDYLIIYQDMYSRLLGLKEHFQKVSEVKIENNTICGYDRMAVFKVKCD</sequence>
<protein>
    <recommendedName>
        <fullName evidence="11">Glycosyltransferase RgtA/B/C/D-like domain-containing protein</fullName>
    </recommendedName>
</protein>
<evidence type="ECO:0000256" key="2">
    <source>
        <dbReference type="ARBA" id="ARBA00022475"/>
    </source>
</evidence>
<dbReference type="GO" id="GO:0005886">
    <property type="term" value="C:plasma membrane"/>
    <property type="evidence" value="ECO:0007669"/>
    <property type="project" value="UniProtKB-SubCell"/>
</dbReference>
<keyword evidence="4" id="KW-0808">Transferase</keyword>
<feature type="transmembrane region" description="Helical" evidence="8">
    <location>
        <begin position="344"/>
        <end position="364"/>
    </location>
</feature>
<name>A0A523XMH8_UNCT6</name>
<feature type="transmembrane region" description="Helical" evidence="8">
    <location>
        <begin position="251"/>
        <end position="271"/>
    </location>
</feature>
<evidence type="ECO:0000256" key="3">
    <source>
        <dbReference type="ARBA" id="ARBA00022676"/>
    </source>
</evidence>
<accession>A0A523XMH8</accession>
<feature type="transmembrane region" description="Helical" evidence="8">
    <location>
        <begin position="315"/>
        <end position="338"/>
    </location>
</feature>
<proteinExistence type="predicted"/>
<evidence type="ECO:0000256" key="5">
    <source>
        <dbReference type="ARBA" id="ARBA00022692"/>
    </source>
</evidence>
<evidence type="ECO:0000256" key="6">
    <source>
        <dbReference type="ARBA" id="ARBA00022989"/>
    </source>
</evidence>
<dbReference type="Proteomes" id="UP000315534">
    <property type="component" value="Unassembled WGS sequence"/>
</dbReference>
<dbReference type="InterPro" id="IPR050297">
    <property type="entry name" value="LipidA_mod_glycosyltrf_83"/>
</dbReference>
<evidence type="ECO:0000256" key="1">
    <source>
        <dbReference type="ARBA" id="ARBA00004651"/>
    </source>
</evidence>
<dbReference type="PROSITE" id="PS51257">
    <property type="entry name" value="PROKAR_LIPOPROTEIN"/>
    <property type="match status" value="1"/>
</dbReference>
<comment type="subcellular location">
    <subcellularLocation>
        <location evidence="1">Cell membrane</location>
        <topology evidence="1">Multi-pass membrane protein</topology>
    </subcellularLocation>
</comment>
<dbReference type="PANTHER" id="PTHR33908">
    <property type="entry name" value="MANNOSYLTRANSFERASE YKCB-RELATED"/>
    <property type="match status" value="1"/>
</dbReference>
<keyword evidence="6 8" id="KW-1133">Transmembrane helix</keyword>
<feature type="transmembrane region" description="Helical" evidence="8">
    <location>
        <begin position="71"/>
        <end position="104"/>
    </location>
</feature>
<feature type="transmembrane region" description="Helical" evidence="8">
    <location>
        <begin position="141"/>
        <end position="158"/>
    </location>
</feature>
<evidence type="ECO:0000313" key="9">
    <source>
        <dbReference type="EMBL" id="TET80508.1"/>
    </source>
</evidence>
<reference evidence="9 10" key="1">
    <citation type="submission" date="2019-03" db="EMBL/GenBank/DDBJ databases">
        <title>Metabolic potential of uncultured bacteria and archaea associated with petroleum seepage in deep-sea sediments.</title>
        <authorList>
            <person name="Dong X."/>
            <person name="Hubert C."/>
        </authorList>
    </citation>
    <scope>NUCLEOTIDE SEQUENCE [LARGE SCALE GENOMIC DNA]</scope>
    <source>
        <strain evidence="9">E29_bin36</strain>
    </source>
</reference>
<feature type="transmembrane region" description="Helical" evidence="8">
    <location>
        <begin position="463"/>
        <end position="486"/>
    </location>
</feature>
<feature type="transmembrane region" description="Helical" evidence="8">
    <location>
        <begin position="211"/>
        <end position="231"/>
    </location>
</feature>
<dbReference type="EMBL" id="SOIP01000326">
    <property type="protein sequence ID" value="TET80508.1"/>
    <property type="molecule type" value="Genomic_DNA"/>
</dbReference>
<dbReference type="AlphaFoldDB" id="A0A523XMH8"/>
<evidence type="ECO:0000256" key="8">
    <source>
        <dbReference type="SAM" id="Phobius"/>
    </source>
</evidence>
<evidence type="ECO:0000256" key="4">
    <source>
        <dbReference type="ARBA" id="ARBA00022679"/>
    </source>
</evidence>
<dbReference type="GO" id="GO:0009103">
    <property type="term" value="P:lipopolysaccharide biosynthetic process"/>
    <property type="evidence" value="ECO:0007669"/>
    <property type="project" value="UniProtKB-ARBA"/>
</dbReference>
<gene>
    <name evidence="9" type="ORF">E3J38_05495</name>
</gene>
<keyword evidence="3" id="KW-0328">Glycosyltransferase</keyword>
<comment type="caution">
    <text evidence="9">The sequence shown here is derived from an EMBL/GenBank/DDBJ whole genome shotgun (WGS) entry which is preliminary data.</text>
</comment>
<dbReference type="PANTHER" id="PTHR33908:SF11">
    <property type="entry name" value="MEMBRANE PROTEIN"/>
    <property type="match status" value="1"/>
</dbReference>
<dbReference type="GO" id="GO:0016763">
    <property type="term" value="F:pentosyltransferase activity"/>
    <property type="evidence" value="ECO:0007669"/>
    <property type="project" value="TreeGrafter"/>
</dbReference>
<feature type="transmembrane region" description="Helical" evidence="8">
    <location>
        <begin position="5"/>
        <end position="22"/>
    </location>
</feature>
<feature type="transmembrane region" description="Helical" evidence="8">
    <location>
        <begin position="384"/>
        <end position="410"/>
    </location>
</feature>
<keyword evidence="7 8" id="KW-0472">Membrane</keyword>
<evidence type="ECO:0008006" key="11">
    <source>
        <dbReference type="Google" id="ProtNLM"/>
    </source>
</evidence>
<feature type="transmembrane region" description="Helical" evidence="8">
    <location>
        <begin position="430"/>
        <end position="451"/>
    </location>
</feature>
<evidence type="ECO:0000313" key="10">
    <source>
        <dbReference type="Proteomes" id="UP000315534"/>
    </source>
</evidence>
<evidence type="ECO:0000256" key="7">
    <source>
        <dbReference type="ARBA" id="ARBA00023136"/>
    </source>
</evidence>
<organism evidence="9 10">
    <name type="scientific">candidate division TA06 bacterium</name>
    <dbReference type="NCBI Taxonomy" id="2250710"/>
    <lineage>
        <taxon>Bacteria</taxon>
        <taxon>Bacteria division TA06</taxon>
    </lineage>
</organism>
<feature type="transmembrane region" description="Helical" evidence="8">
    <location>
        <begin position="277"/>
        <end position="303"/>
    </location>
</feature>
<keyword evidence="2" id="KW-1003">Cell membrane</keyword>